<name>A0A2S4VV99_9BASI</name>
<evidence type="ECO:0000256" key="1">
    <source>
        <dbReference type="ARBA" id="ARBA00004123"/>
    </source>
</evidence>
<feature type="compositionally biased region" description="Acidic residues" evidence="6">
    <location>
        <begin position="93"/>
        <end position="121"/>
    </location>
</feature>
<dbReference type="SUPFAM" id="SSF53098">
    <property type="entry name" value="Ribonuclease H-like"/>
    <property type="match status" value="1"/>
</dbReference>
<dbReference type="GO" id="GO:0008270">
    <property type="term" value="F:zinc ion binding"/>
    <property type="evidence" value="ECO:0007669"/>
    <property type="project" value="UniProtKB-KW"/>
</dbReference>
<keyword evidence="3" id="KW-0863">Zinc-finger</keyword>
<comment type="subcellular location">
    <subcellularLocation>
        <location evidence="1">Nucleus</location>
    </subcellularLocation>
</comment>
<protein>
    <recommendedName>
        <fullName evidence="7">HAT C-terminal dimerisation domain-containing protein</fullName>
    </recommendedName>
</protein>
<evidence type="ECO:0000256" key="3">
    <source>
        <dbReference type="ARBA" id="ARBA00022771"/>
    </source>
</evidence>
<dbReference type="PANTHER" id="PTHR46481">
    <property type="entry name" value="ZINC FINGER BED DOMAIN-CONTAINING PROTEIN 4"/>
    <property type="match status" value="1"/>
</dbReference>
<sequence>MAIDQTNFFFPSYVLALTTDSGSNNFTMANEMAMIFLAATGTDWDVQQNHHRCICHVIALILGAGLKALNVSKKMVRPEKANKPFPFLTPIIEGDEPGLDNDVVGEEVNSDDEEVDPDDATPDVMADGWEEPNPNNDDEATGEDSENPIGIAFTLKKAEWKVWAAKLGFTGRGVINGYGIRWNIAYESRQRAYEGRRVIKQLIENENDRLAGKSAKDHFFKSYELSSNDFKYNQELTIGHNVPQEFLEMTKRMEGNWPIVSMVIYEYVRLIDSLEKKMAVAAGSSLEAMYPPMIRITKKYLKIALKCDSIVMATFLHPAWRMMLFSKRLEPPMTRRITELINNNQKPPTPPPKASESDANPNSAESSDSEGDEFNFYPTNEAADNVVNTELERYNNGDFPMDKKGKLLGWWKAHAKDFPVMASLAQDYHACAASSATVERTFSAAADVCASGRTGLAICTIERCISSHMWLCDGVPMEGKFADCQGVLDAAKESNKFKKRTNEANRRLNAAKTKK</sequence>
<proteinExistence type="predicted"/>
<dbReference type="EMBL" id="PKSL01000025">
    <property type="protein sequence ID" value="POW13397.1"/>
    <property type="molecule type" value="Genomic_DNA"/>
</dbReference>
<keyword evidence="5" id="KW-0539">Nucleus</keyword>
<dbReference type="InterPro" id="IPR012337">
    <property type="entry name" value="RNaseH-like_sf"/>
</dbReference>
<evidence type="ECO:0000256" key="6">
    <source>
        <dbReference type="SAM" id="MobiDB-lite"/>
    </source>
</evidence>
<accession>A0A2S4VV99</accession>
<dbReference type="GO" id="GO:0046983">
    <property type="term" value="F:protein dimerization activity"/>
    <property type="evidence" value="ECO:0007669"/>
    <property type="project" value="InterPro"/>
</dbReference>
<evidence type="ECO:0000256" key="5">
    <source>
        <dbReference type="ARBA" id="ARBA00023242"/>
    </source>
</evidence>
<comment type="caution">
    <text evidence="8">The sequence shown here is derived from an EMBL/GenBank/DDBJ whole genome shotgun (WGS) entry which is preliminary data.</text>
</comment>
<dbReference type="InterPro" id="IPR008906">
    <property type="entry name" value="HATC_C_dom"/>
</dbReference>
<feature type="region of interest" description="Disordered" evidence="6">
    <location>
        <begin position="341"/>
        <end position="375"/>
    </location>
</feature>
<dbReference type="VEuPathDB" id="FungiDB:PSTT_03773"/>
<dbReference type="AlphaFoldDB" id="A0A2S4VV99"/>
<keyword evidence="9" id="KW-1185">Reference proteome</keyword>
<feature type="compositionally biased region" description="Polar residues" evidence="6">
    <location>
        <begin position="357"/>
        <end position="366"/>
    </location>
</feature>
<evidence type="ECO:0000313" key="9">
    <source>
        <dbReference type="Proteomes" id="UP000239156"/>
    </source>
</evidence>
<feature type="region of interest" description="Disordered" evidence="6">
    <location>
        <begin position="92"/>
        <end position="146"/>
    </location>
</feature>
<evidence type="ECO:0000256" key="2">
    <source>
        <dbReference type="ARBA" id="ARBA00022723"/>
    </source>
</evidence>
<keyword evidence="4" id="KW-0862">Zinc</keyword>
<evidence type="ECO:0000313" key="8">
    <source>
        <dbReference type="EMBL" id="POW13397.1"/>
    </source>
</evidence>
<dbReference type="PANTHER" id="PTHR46481:SF10">
    <property type="entry name" value="ZINC FINGER BED DOMAIN-CONTAINING PROTEIN 39"/>
    <property type="match status" value="1"/>
</dbReference>
<feature type="domain" description="HAT C-terminal dimerisation" evidence="7">
    <location>
        <begin position="399"/>
        <end position="471"/>
    </location>
</feature>
<organism evidence="8 9">
    <name type="scientific">Puccinia striiformis</name>
    <dbReference type="NCBI Taxonomy" id="27350"/>
    <lineage>
        <taxon>Eukaryota</taxon>
        <taxon>Fungi</taxon>
        <taxon>Dikarya</taxon>
        <taxon>Basidiomycota</taxon>
        <taxon>Pucciniomycotina</taxon>
        <taxon>Pucciniomycetes</taxon>
        <taxon>Pucciniales</taxon>
        <taxon>Pucciniaceae</taxon>
        <taxon>Puccinia</taxon>
    </lineage>
</organism>
<dbReference type="GO" id="GO:0005634">
    <property type="term" value="C:nucleus"/>
    <property type="evidence" value="ECO:0007669"/>
    <property type="project" value="UniProtKB-SubCell"/>
</dbReference>
<keyword evidence="2" id="KW-0479">Metal-binding</keyword>
<gene>
    <name evidence="8" type="ORF">PSTT_03773</name>
</gene>
<reference evidence="8" key="1">
    <citation type="submission" date="2017-12" db="EMBL/GenBank/DDBJ databases">
        <title>Gene loss provides genomic basis for host adaptation in cereal stripe rust fungi.</title>
        <authorList>
            <person name="Xia C."/>
        </authorList>
    </citation>
    <scope>NUCLEOTIDE SEQUENCE [LARGE SCALE GENOMIC DNA]</scope>
    <source>
        <strain evidence="8">93-210</strain>
    </source>
</reference>
<evidence type="ECO:0000256" key="4">
    <source>
        <dbReference type="ARBA" id="ARBA00022833"/>
    </source>
</evidence>
<feature type="compositionally biased region" description="Acidic residues" evidence="6">
    <location>
        <begin position="136"/>
        <end position="146"/>
    </location>
</feature>
<dbReference type="VEuPathDB" id="FungiDB:PSHT_15569"/>
<dbReference type="Pfam" id="PF05699">
    <property type="entry name" value="Dimer_Tnp_hAT"/>
    <property type="match status" value="1"/>
</dbReference>
<dbReference type="Proteomes" id="UP000239156">
    <property type="component" value="Unassembled WGS sequence"/>
</dbReference>
<dbReference type="InterPro" id="IPR052035">
    <property type="entry name" value="ZnF_BED_domain_contain"/>
</dbReference>
<evidence type="ECO:0000259" key="7">
    <source>
        <dbReference type="Pfam" id="PF05699"/>
    </source>
</evidence>